<keyword evidence="3" id="KW-0547">Nucleotide-binding</keyword>
<evidence type="ECO:0000256" key="3">
    <source>
        <dbReference type="ARBA" id="ARBA00022741"/>
    </source>
</evidence>
<evidence type="ECO:0000256" key="4">
    <source>
        <dbReference type="ARBA" id="ARBA00023134"/>
    </source>
</evidence>
<dbReference type="OrthoDB" id="6334386at2"/>
<reference evidence="5 6" key="1">
    <citation type="submission" date="2016-11" db="EMBL/GenBank/DDBJ databases">
        <authorList>
            <person name="Jaros S."/>
            <person name="Januszkiewicz K."/>
            <person name="Wedrychowicz H."/>
        </authorList>
    </citation>
    <scope>NUCLEOTIDE SEQUENCE [LARGE SCALE GENOMIC DNA]</scope>
    <source>
        <strain evidence="5 6">GAS138</strain>
    </source>
</reference>
<gene>
    <name evidence="5" type="ORF">SAMN05443248_8130</name>
</gene>
<dbReference type="RefSeq" id="WP_079606195.1">
    <property type="nucleotide sequence ID" value="NZ_LT670817.1"/>
</dbReference>
<accession>A0A1M5YD39</accession>
<dbReference type="GO" id="GO:0005525">
    <property type="term" value="F:GTP binding"/>
    <property type="evidence" value="ECO:0007669"/>
    <property type="project" value="UniProtKB-KW"/>
</dbReference>
<dbReference type="InterPro" id="IPR002835">
    <property type="entry name" value="CofC"/>
</dbReference>
<protein>
    <submittedName>
        <fullName evidence="5">2-phospho-L-lactate guanylyltransferase</fullName>
    </submittedName>
</protein>
<name>A0A1M5YD39_9BRAD</name>
<dbReference type="SUPFAM" id="SSF53448">
    <property type="entry name" value="Nucleotide-diphospho-sugar transferases"/>
    <property type="match status" value="1"/>
</dbReference>
<keyword evidence="1 5" id="KW-0808">Transferase</keyword>
<dbReference type="PANTHER" id="PTHR40392:SF1">
    <property type="entry name" value="2-PHOSPHO-L-LACTATE GUANYLYLTRANSFERASE"/>
    <property type="match status" value="1"/>
</dbReference>
<dbReference type="NCBIfam" id="TIGR03552">
    <property type="entry name" value="F420_cofC"/>
    <property type="match status" value="1"/>
</dbReference>
<sequence>MKPLAIVIPVKSLREGKSRLTEVLQADDRHALNSRLLTHTFDQVAQMVDIADVYVVSKSPDVLAEAIRRGFTACPESDLCELNRAITLGAKQAEARGATEIMVLPIDLPWLSSSRLRHLIDEFRADCDAMIVADRAGEGTNVLLWRPIRTASFRYGIGSATKHADAAKTLGYRVVIRQDRYLSFDLDTPQDLKIWSRSEALSP</sequence>
<dbReference type="AlphaFoldDB" id="A0A1M5YD39"/>
<dbReference type="GO" id="GO:0043814">
    <property type="term" value="F:phospholactate guanylyltransferase activity"/>
    <property type="evidence" value="ECO:0007669"/>
    <property type="project" value="InterPro"/>
</dbReference>
<dbReference type="Proteomes" id="UP000189796">
    <property type="component" value="Chromosome I"/>
</dbReference>
<keyword evidence="4" id="KW-0342">GTP-binding</keyword>
<keyword evidence="2 5" id="KW-0548">Nucleotidyltransferase</keyword>
<evidence type="ECO:0000313" key="6">
    <source>
        <dbReference type="Proteomes" id="UP000189796"/>
    </source>
</evidence>
<evidence type="ECO:0000313" key="5">
    <source>
        <dbReference type="EMBL" id="SHI09443.1"/>
    </source>
</evidence>
<evidence type="ECO:0000256" key="1">
    <source>
        <dbReference type="ARBA" id="ARBA00022679"/>
    </source>
</evidence>
<proteinExistence type="predicted"/>
<dbReference type="PANTHER" id="PTHR40392">
    <property type="entry name" value="2-PHOSPHO-L-LACTATE GUANYLYLTRANSFERASE"/>
    <property type="match status" value="1"/>
</dbReference>
<organism evidence="5 6">
    <name type="scientific">Bradyrhizobium erythrophlei</name>
    <dbReference type="NCBI Taxonomy" id="1437360"/>
    <lineage>
        <taxon>Bacteria</taxon>
        <taxon>Pseudomonadati</taxon>
        <taxon>Pseudomonadota</taxon>
        <taxon>Alphaproteobacteria</taxon>
        <taxon>Hyphomicrobiales</taxon>
        <taxon>Nitrobacteraceae</taxon>
        <taxon>Bradyrhizobium</taxon>
    </lineage>
</organism>
<evidence type="ECO:0000256" key="2">
    <source>
        <dbReference type="ARBA" id="ARBA00022695"/>
    </source>
</evidence>
<dbReference type="InterPro" id="IPR029044">
    <property type="entry name" value="Nucleotide-diphossugar_trans"/>
</dbReference>
<dbReference type="Gene3D" id="3.90.550.10">
    <property type="entry name" value="Spore Coat Polysaccharide Biosynthesis Protein SpsA, Chain A"/>
    <property type="match status" value="1"/>
</dbReference>
<dbReference type="EMBL" id="LT670817">
    <property type="protein sequence ID" value="SHI09443.1"/>
    <property type="molecule type" value="Genomic_DNA"/>
</dbReference>
<dbReference type="Pfam" id="PF01983">
    <property type="entry name" value="CofC"/>
    <property type="match status" value="1"/>
</dbReference>